<accession>A0A177EIA2</accession>
<comment type="caution">
    <text evidence="1">The sequence shown here is derived from an EMBL/GenBank/DDBJ whole genome shotgun (WGS) entry which is preliminary data.</text>
</comment>
<keyword evidence="2" id="KW-1185">Reference proteome</keyword>
<dbReference type="AlphaFoldDB" id="A0A177EIA2"/>
<dbReference type="EMBL" id="LTDL01000022">
    <property type="protein sequence ID" value="OAG31120.1"/>
    <property type="molecule type" value="Genomic_DNA"/>
</dbReference>
<dbReference type="Proteomes" id="UP000185944">
    <property type="component" value="Unassembled WGS sequence"/>
</dbReference>
<name>A0A177EIA2_9MICR</name>
<evidence type="ECO:0000313" key="2">
    <source>
        <dbReference type="Proteomes" id="UP000185944"/>
    </source>
</evidence>
<dbReference type="OrthoDB" id="2187300at2759"/>
<protein>
    <submittedName>
        <fullName evidence="1">Uncharacterized protein</fullName>
    </submittedName>
</protein>
<evidence type="ECO:0000313" key="1">
    <source>
        <dbReference type="EMBL" id="OAG31120.1"/>
    </source>
</evidence>
<organism evidence="1 2">
    <name type="scientific">Nematocida displodere</name>
    <dbReference type="NCBI Taxonomy" id="1805483"/>
    <lineage>
        <taxon>Eukaryota</taxon>
        <taxon>Fungi</taxon>
        <taxon>Fungi incertae sedis</taxon>
        <taxon>Microsporidia</taxon>
        <taxon>Nematocida</taxon>
    </lineage>
</organism>
<dbReference type="GeneID" id="93648244"/>
<dbReference type="RefSeq" id="XP_067544844.1">
    <property type="nucleotide sequence ID" value="XM_067689312.1"/>
</dbReference>
<proteinExistence type="predicted"/>
<sequence length="152" mass="17610">MSSTASTHGSPLEQAVVSGNREFVYKFLAFQEENKKKMVQSVPEESLIALLEFLVAIFERKEMRYEVITTIQSILIWRKTSFKAASVRTRDENGVSAYDARMQALRRVLVAINKEKVDINKLHELKGRLEFIRECVDDRKEEEENVPICIEE</sequence>
<reference evidence="1 2" key="1">
    <citation type="submission" date="2016-02" db="EMBL/GenBank/DDBJ databases">
        <title>Discovery of a natural microsporidian pathogen with a broad tissue tropism in Caenorhabditis elegans.</title>
        <authorList>
            <person name="Luallen R.J."/>
            <person name="Reinke A.W."/>
            <person name="Tong L."/>
            <person name="Botts M.R."/>
            <person name="Felix M.-A."/>
            <person name="Troemel E.R."/>
        </authorList>
    </citation>
    <scope>NUCLEOTIDE SEQUENCE [LARGE SCALE GENOMIC DNA]</scope>
    <source>
        <strain evidence="1 2">JUm2807</strain>
    </source>
</reference>
<dbReference type="VEuPathDB" id="MicrosporidiaDB:NEDG_01894"/>
<gene>
    <name evidence="1" type="ORF">NEDG_01894</name>
</gene>